<reference evidence="2 3" key="1">
    <citation type="submission" date="2016-07" db="EMBL/GenBank/DDBJ databases">
        <title>Pervasive Adenine N6-methylation of Active Genes in Fungi.</title>
        <authorList>
            <consortium name="DOE Joint Genome Institute"/>
            <person name="Mondo S.J."/>
            <person name="Dannebaum R.O."/>
            <person name="Kuo R.C."/>
            <person name="Labutti K."/>
            <person name="Haridas S."/>
            <person name="Kuo A."/>
            <person name="Salamov A."/>
            <person name="Ahrendt S.R."/>
            <person name="Lipzen A."/>
            <person name="Sullivan W."/>
            <person name="Andreopoulos W.B."/>
            <person name="Clum A."/>
            <person name="Lindquist E."/>
            <person name="Daum C."/>
            <person name="Ramamoorthy G.K."/>
            <person name="Gryganskyi A."/>
            <person name="Culley D."/>
            <person name="Magnuson J.K."/>
            <person name="James T.Y."/>
            <person name="O'Malley M.A."/>
            <person name="Stajich J.E."/>
            <person name="Spatafora J.W."/>
            <person name="Visel A."/>
            <person name="Grigoriev I.V."/>
        </authorList>
    </citation>
    <scope>NUCLEOTIDE SEQUENCE [LARGE SCALE GENOMIC DNA]</scope>
    <source>
        <strain evidence="2 3">CBS 129021</strain>
    </source>
</reference>
<protein>
    <submittedName>
        <fullName evidence="2">Uncharacterized protein</fullName>
    </submittedName>
</protein>
<organism evidence="2 3">
    <name type="scientific">Pseudomassariella vexata</name>
    <dbReference type="NCBI Taxonomy" id="1141098"/>
    <lineage>
        <taxon>Eukaryota</taxon>
        <taxon>Fungi</taxon>
        <taxon>Dikarya</taxon>
        <taxon>Ascomycota</taxon>
        <taxon>Pezizomycotina</taxon>
        <taxon>Sordariomycetes</taxon>
        <taxon>Xylariomycetidae</taxon>
        <taxon>Amphisphaeriales</taxon>
        <taxon>Pseudomassariaceae</taxon>
        <taxon>Pseudomassariella</taxon>
    </lineage>
</organism>
<dbReference type="GeneID" id="63780784"/>
<evidence type="ECO:0000313" key="2">
    <source>
        <dbReference type="EMBL" id="ORY56161.1"/>
    </source>
</evidence>
<dbReference type="Proteomes" id="UP000193689">
    <property type="component" value="Unassembled WGS sequence"/>
</dbReference>
<feature type="region of interest" description="Disordered" evidence="1">
    <location>
        <begin position="149"/>
        <end position="183"/>
    </location>
</feature>
<evidence type="ECO:0000313" key="3">
    <source>
        <dbReference type="Proteomes" id="UP000193689"/>
    </source>
</evidence>
<feature type="compositionally biased region" description="Basic and acidic residues" evidence="1">
    <location>
        <begin position="169"/>
        <end position="183"/>
    </location>
</feature>
<comment type="caution">
    <text evidence="2">The sequence shown here is derived from an EMBL/GenBank/DDBJ whole genome shotgun (WGS) entry which is preliminary data.</text>
</comment>
<name>A0A1Y2DA61_9PEZI</name>
<accession>A0A1Y2DA61</accession>
<dbReference type="InParanoid" id="A0A1Y2DA61"/>
<dbReference type="AlphaFoldDB" id="A0A1Y2DA61"/>
<dbReference type="EMBL" id="MCFJ01000024">
    <property type="protein sequence ID" value="ORY56161.1"/>
    <property type="molecule type" value="Genomic_DNA"/>
</dbReference>
<evidence type="ECO:0000256" key="1">
    <source>
        <dbReference type="SAM" id="MobiDB-lite"/>
    </source>
</evidence>
<proteinExistence type="predicted"/>
<keyword evidence="3" id="KW-1185">Reference proteome</keyword>
<sequence>MSYNRIARGDLTGAFFAALGHMLLNVARAWAGAERHCDRNAPSNYQSSAHTLAVDIGWLITVTGGFMQRRRTQISGSAPSKCMEFTLFHGPRVRTSELPKECNLKSGCNPKRNLQWLSEVTTVQVVSLALHLAAAFDLWHTVATRRSADNSCKSESETGTTCDLYGPGSEDKVTAKRERTHEP</sequence>
<dbReference type="RefSeq" id="XP_040710007.1">
    <property type="nucleotide sequence ID" value="XM_040864572.1"/>
</dbReference>
<gene>
    <name evidence="2" type="ORF">BCR38DRAFT_490816</name>
</gene>